<dbReference type="PANTHER" id="PTHR33202">
    <property type="entry name" value="ZINC UPTAKE REGULATION PROTEIN"/>
    <property type="match status" value="1"/>
</dbReference>
<feature type="binding site" evidence="9">
    <location>
        <position position="127"/>
    </location>
    <ligand>
        <name>Zn(2+)</name>
        <dbReference type="ChEBI" id="CHEBI:29105"/>
    </ligand>
</feature>
<dbReference type="STRING" id="592010.GCWU000182_001389"/>
<evidence type="ECO:0000256" key="8">
    <source>
        <dbReference type="ARBA" id="ARBA00023163"/>
    </source>
</evidence>
<dbReference type="GO" id="GO:1900376">
    <property type="term" value="P:regulation of secondary metabolite biosynthetic process"/>
    <property type="evidence" value="ECO:0007669"/>
    <property type="project" value="TreeGrafter"/>
</dbReference>
<keyword evidence="9" id="KW-0479">Metal-binding</keyword>
<dbReference type="Gene3D" id="3.30.1490.190">
    <property type="match status" value="1"/>
</dbReference>
<comment type="cofactor">
    <cofactor evidence="9">
        <name>Zn(2+)</name>
        <dbReference type="ChEBI" id="CHEBI:29105"/>
    </cofactor>
    <text evidence="9">Binds 1 zinc ion per subunit.</text>
</comment>
<keyword evidence="4" id="KW-0678">Repressor</keyword>
<dbReference type="eggNOG" id="COG0735">
    <property type="taxonomic scope" value="Bacteria"/>
</dbReference>
<dbReference type="InterPro" id="IPR043135">
    <property type="entry name" value="Fur_C"/>
</dbReference>
<dbReference type="RefSeq" id="WP_023392031.1">
    <property type="nucleotide sequence ID" value="NZ_KI535340.1"/>
</dbReference>
<feature type="binding site" evidence="10">
    <location>
        <position position="121"/>
    </location>
    <ligand>
        <name>Fe cation</name>
        <dbReference type="ChEBI" id="CHEBI:24875"/>
    </ligand>
</feature>
<keyword evidence="13" id="KW-1185">Reference proteome</keyword>
<dbReference type="InterPro" id="IPR036390">
    <property type="entry name" value="WH_DNA-bd_sf"/>
</dbReference>
<comment type="similarity">
    <text evidence="2">Belongs to the Fur family.</text>
</comment>
<feature type="binding site" evidence="9">
    <location>
        <position position="164"/>
    </location>
    <ligand>
        <name>Zn(2+)</name>
        <dbReference type="ChEBI" id="CHEBI:29105"/>
    </ligand>
</feature>
<evidence type="ECO:0000256" key="5">
    <source>
        <dbReference type="ARBA" id="ARBA00022833"/>
    </source>
</evidence>
<dbReference type="InterPro" id="IPR036388">
    <property type="entry name" value="WH-like_DNA-bd_sf"/>
</dbReference>
<feature type="region of interest" description="Disordered" evidence="11">
    <location>
        <begin position="1"/>
        <end position="25"/>
    </location>
</feature>
<evidence type="ECO:0000256" key="7">
    <source>
        <dbReference type="ARBA" id="ARBA00023125"/>
    </source>
</evidence>
<evidence type="ECO:0000256" key="9">
    <source>
        <dbReference type="PIRSR" id="PIRSR602481-1"/>
    </source>
</evidence>
<sequence>MVDHHHHDCHGHHHCQAHDHQETEDMSVDEIVQRGMAQLKAAGYKMTKKRQEILHLFAENQRYLSAKYIHQQLAKDYPTMSYNTTYRNIYDFVDEGLLEATEYNGEQMFRINCWNCDHGHHHHHFICTVCGRTIPLDACPMDQVKTDLSQVEIEWHRFDVFGKCAQCKGKS</sequence>
<feature type="binding site" evidence="9">
    <location>
        <position position="167"/>
    </location>
    <ligand>
        <name>Zn(2+)</name>
        <dbReference type="ChEBI" id="CHEBI:29105"/>
    </ligand>
</feature>
<dbReference type="Proteomes" id="UP000019050">
    <property type="component" value="Unassembled WGS sequence"/>
</dbReference>
<dbReference type="GO" id="GO:0045892">
    <property type="term" value="P:negative regulation of DNA-templated transcription"/>
    <property type="evidence" value="ECO:0007669"/>
    <property type="project" value="TreeGrafter"/>
</dbReference>
<evidence type="ECO:0000313" key="13">
    <source>
        <dbReference type="Proteomes" id="UP000019050"/>
    </source>
</evidence>
<keyword evidence="5 9" id="KW-0862">Zinc</keyword>
<dbReference type="EMBL" id="ACIN03000013">
    <property type="protein sequence ID" value="ESK65228.1"/>
    <property type="molecule type" value="Genomic_DNA"/>
</dbReference>
<comment type="caution">
    <text evidence="12">The sequence shown here is derived from an EMBL/GenBank/DDBJ whole genome shotgun (WGS) entry which is preliminary data.</text>
</comment>
<dbReference type="GO" id="GO:0005737">
    <property type="term" value="C:cytoplasm"/>
    <property type="evidence" value="ECO:0007669"/>
    <property type="project" value="UniProtKB-SubCell"/>
</dbReference>
<dbReference type="GO" id="GO:0003700">
    <property type="term" value="F:DNA-binding transcription factor activity"/>
    <property type="evidence" value="ECO:0007669"/>
    <property type="project" value="InterPro"/>
</dbReference>
<dbReference type="AlphaFoldDB" id="W1Q2D9"/>
<dbReference type="InterPro" id="IPR002481">
    <property type="entry name" value="FUR"/>
</dbReference>
<dbReference type="SUPFAM" id="SSF46785">
    <property type="entry name" value="Winged helix' DNA-binding domain"/>
    <property type="match status" value="1"/>
</dbReference>
<accession>W1Q2D9</accession>
<evidence type="ECO:0000256" key="6">
    <source>
        <dbReference type="ARBA" id="ARBA00023015"/>
    </source>
</evidence>
<evidence type="ECO:0000256" key="10">
    <source>
        <dbReference type="PIRSR" id="PIRSR602481-2"/>
    </source>
</evidence>
<dbReference type="GO" id="GO:0008270">
    <property type="term" value="F:zinc ion binding"/>
    <property type="evidence" value="ECO:0007669"/>
    <property type="project" value="TreeGrafter"/>
</dbReference>
<keyword evidence="6" id="KW-0805">Transcription regulation</keyword>
<feature type="binding site" evidence="10">
    <location>
        <position position="156"/>
    </location>
    <ligand>
        <name>Fe cation</name>
        <dbReference type="ChEBI" id="CHEBI:24875"/>
    </ligand>
</feature>
<reference evidence="12" key="1">
    <citation type="submission" date="2013-06" db="EMBL/GenBank/DDBJ databases">
        <authorList>
            <person name="Weinstock G."/>
            <person name="Sodergren E."/>
            <person name="Clifton S."/>
            <person name="Fulton L."/>
            <person name="Fulton B."/>
            <person name="Courtney L."/>
            <person name="Fronick C."/>
            <person name="Harrison M."/>
            <person name="Strong C."/>
            <person name="Farmer C."/>
            <person name="Delahaunty K."/>
            <person name="Markovic C."/>
            <person name="Hall O."/>
            <person name="Minx P."/>
            <person name="Tomlinson C."/>
            <person name="Mitreva M."/>
            <person name="Nelson J."/>
            <person name="Hou S."/>
            <person name="Wollam A."/>
            <person name="Pepin K.H."/>
            <person name="Johnson M."/>
            <person name="Bhonagiri V."/>
            <person name="Nash W.E."/>
            <person name="Warren W."/>
            <person name="Chinwalla A."/>
            <person name="Mardis E.R."/>
            <person name="Wilson R.K."/>
        </authorList>
    </citation>
    <scope>NUCLEOTIDE SEQUENCE [LARGE SCALE GENOMIC DNA]</scope>
    <source>
        <strain evidence="12">ATCC 49176</strain>
    </source>
</reference>
<feature type="binding site" evidence="9">
    <location>
        <position position="130"/>
    </location>
    <ligand>
        <name>Zn(2+)</name>
        <dbReference type="ChEBI" id="CHEBI:29105"/>
    </ligand>
</feature>
<gene>
    <name evidence="12" type="ORF">GCWU000182_001389</name>
</gene>
<dbReference type="HOGENOM" id="CLU_096072_5_1_9"/>
<keyword evidence="8" id="KW-0804">Transcription</keyword>
<name>W1Q2D9_ABIDE</name>
<evidence type="ECO:0000256" key="1">
    <source>
        <dbReference type="ARBA" id="ARBA00004496"/>
    </source>
</evidence>
<evidence type="ECO:0000256" key="4">
    <source>
        <dbReference type="ARBA" id="ARBA00022491"/>
    </source>
</evidence>
<evidence type="ECO:0000256" key="3">
    <source>
        <dbReference type="ARBA" id="ARBA00022490"/>
    </source>
</evidence>
<keyword evidence="3" id="KW-0963">Cytoplasm</keyword>
<proteinExistence type="inferred from homology"/>
<evidence type="ECO:0000256" key="11">
    <source>
        <dbReference type="SAM" id="MobiDB-lite"/>
    </source>
</evidence>
<protein>
    <submittedName>
        <fullName evidence="12">Transcriptional regulator, Fur family</fullName>
    </submittedName>
</protein>
<evidence type="ECO:0000256" key="2">
    <source>
        <dbReference type="ARBA" id="ARBA00007957"/>
    </source>
</evidence>
<keyword evidence="7" id="KW-0238">DNA-binding</keyword>
<dbReference type="Pfam" id="PF01475">
    <property type="entry name" value="FUR"/>
    <property type="match status" value="1"/>
</dbReference>
<comment type="cofactor">
    <cofactor evidence="10">
        <name>Mn(2+)</name>
        <dbReference type="ChEBI" id="CHEBI:29035"/>
    </cofactor>
    <cofactor evidence="10">
        <name>Fe(2+)</name>
        <dbReference type="ChEBI" id="CHEBI:29033"/>
    </cofactor>
    <text evidence="10">Binds 1 Mn(2+) or Fe(2+) ion per subunit.</text>
</comment>
<dbReference type="CDD" id="cd07153">
    <property type="entry name" value="Fur_like"/>
    <property type="match status" value="1"/>
</dbReference>
<evidence type="ECO:0000313" key="12">
    <source>
        <dbReference type="EMBL" id="ESK65228.1"/>
    </source>
</evidence>
<dbReference type="GO" id="GO:0000976">
    <property type="term" value="F:transcription cis-regulatory region binding"/>
    <property type="evidence" value="ECO:0007669"/>
    <property type="project" value="TreeGrafter"/>
</dbReference>
<keyword evidence="10" id="KW-0408">Iron</keyword>
<comment type="subcellular location">
    <subcellularLocation>
        <location evidence="1">Cytoplasm</location>
    </subcellularLocation>
</comment>
<dbReference type="PANTHER" id="PTHR33202:SF1">
    <property type="entry name" value="FERRIC UPTAKE REGULATION PROTEIN"/>
    <property type="match status" value="1"/>
</dbReference>
<dbReference type="GeneID" id="84817893"/>
<organism evidence="12 13">
    <name type="scientific">Abiotrophia defectiva ATCC 49176</name>
    <dbReference type="NCBI Taxonomy" id="592010"/>
    <lineage>
        <taxon>Bacteria</taxon>
        <taxon>Bacillati</taxon>
        <taxon>Bacillota</taxon>
        <taxon>Bacilli</taxon>
        <taxon>Lactobacillales</taxon>
        <taxon>Aerococcaceae</taxon>
        <taxon>Abiotrophia</taxon>
    </lineage>
</organism>
<dbReference type="Gene3D" id="1.10.10.10">
    <property type="entry name" value="Winged helix-like DNA-binding domain superfamily/Winged helix DNA-binding domain"/>
    <property type="match status" value="1"/>
</dbReference>